<feature type="active site" description="Proton acceptor" evidence="4">
    <location>
        <position position="299"/>
    </location>
</feature>
<keyword evidence="2 4" id="KW-0442">Lipid degradation</keyword>
<dbReference type="Pfam" id="PF01734">
    <property type="entry name" value="Patatin"/>
    <property type="match status" value="1"/>
</dbReference>
<keyword evidence="1 4" id="KW-0378">Hydrolase</keyword>
<gene>
    <name evidence="6" type="ORF">GUITHDRAFT_115708</name>
</gene>
<reference evidence="7" key="3">
    <citation type="submission" date="2016-03" db="UniProtKB">
        <authorList>
            <consortium name="EnsemblProtists"/>
        </authorList>
    </citation>
    <scope>IDENTIFICATION</scope>
</reference>
<feature type="short sequence motif" description="GXGXXG" evidence="4">
    <location>
        <begin position="116"/>
        <end position="121"/>
    </location>
</feature>
<dbReference type="AlphaFoldDB" id="L1IPE5"/>
<dbReference type="PANTHER" id="PTHR14226:SF64">
    <property type="entry name" value="PNPLA DOMAIN-CONTAINING PROTEIN"/>
    <property type="match status" value="1"/>
</dbReference>
<evidence type="ECO:0000256" key="2">
    <source>
        <dbReference type="ARBA" id="ARBA00022963"/>
    </source>
</evidence>
<evidence type="ECO:0000256" key="1">
    <source>
        <dbReference type="ARBA" id="ARBA00022801"/>
    </source>
</evidence>
<evidence type="ECO:0000313" key="7">
    <source>
        <dbReference type="EnsemblProtists" id="EKX38161"/>
    </source>
</evidence>
<dbReference type="HOGENOM" id="CLU_595101_0_0_1"/>
<evidence type="ECO:0000313" key="8">
    <source>
        <dbReference type="Proteomes" id="UP000011087"/>
    </source>
</evidence>
<dbReference type="OrthoDB" id="45309at2759"/>
<evidence type="ECO:0000313" key="6">
    <source>
        <dbReference type="EMBL" id="EKX38161.1"/>
    </source>
</evidence>
<reference evidence="6 8" key="1">
    <citation type="journal article" date="2012" name="Nature">
        <title>Algal genomes reveal evolutionary mosaicism and the fate of nucleomorphs.</title>
        <authorList>
            <consortium name="DOE Joint Genome Institute"/>
            <person name="Curtis B.A."/>
            <person name="Tanifuji G."/>
            <person name="Burki F."/>
            <person name="Gruber A."/>
            <person name="Irimia M."/>
            <person name="Maruyama S."/>
            <person name="Arias M.C."/>
            <person name="Ball S.G."/>
            <person name="Gile G.H."/>
            <person name="Hirakawa Y."/>
            <person name="Hopkins J.F."/>
            <person name="Kuo A."/>
            <person name="Rensing S.A."/>
            <person name="Schmutz J."/>
            <person name="Symeonidi A."/>
            <person name="Elias M."/>
            <person name="Eveleigh R.J."/>
            <person name="Herman E.K."/>
            <person name="Klute M.J."/>
            <person name="Nakayama T."/>
            <person name="Obornik M."/>
            <person name="Reyes-Prieto A."/>
            <person name="Armbrust E.V."/>
            <person name="Aves S.J."/>
            <person name="Beiko R.G."/>
            <person name="Coutinho P."/>
            <person name="Dacks J.B."/>
            <person name="Durnford D.G."/>
            <person name="Fast N.M."/>
            <person name="Green B.R."/>
            <person name="Grisdale C.J."/>
            <person name="Hempel F."/>
            <person name="Henrissat B."/>
            <person name="Hoppner M.P."/>
            <person name="Ishida K."/>
            <person name="Kim E."/>
            <person name="Koreny L."/>
            <person name="Kroth P.G."/>
            <person name="Liu Y."/>
            <person name="Malik S.B."/>
            <person name="Maier U.G."/>
            <person name="McRose D."/>
            <person name="Mock T."/>
            <person name="Neilson J.A."/>
            <person name="Onodera N.T."/>
            <person name="Poole A.M."/>
            <person name="Pritham E.J."/>
            <person name="Richards T.A."/>
            <person name="Rocap G."/>
            <person name="Roy S.W."/>
            <person name="Sarai C."/>
            <person name="Schaack S."/>
            <person name="Shirato S."/>
            <person name="Slamovits C.H."/>
            <person name="Spencer D.F."/>
            <person name="Suzuki S."/>
            <person name="Worden A.Z."/>
            <person name="Zauner S."/>
            <person name="Barry K."/>
            <person name="Bell C."/>
            <person name="Bharti A.K."/>
            <person name="Crow J.A."/>
            <person name="Grimwood J."/>
            <person name="Kramer R."/>
            <person name="Lindquist E."/>
            <person name="Lucas S."/>
            <person name="Salamov A."/>
            <person name="McFadden G.I."/>
            <person name="Lane C.E."/>
            <person name="Keeling P.J."/>
            <person name="Gray M.W."/>
            <person name="Grigoriev I.V."/>
            <person name="Archibald J.M."/>
        </authorList>
    </citation>
    <scope>NUCLEOTIDE SEQUENCE</scope>
    <source>
        <strain evidence="6 8">CCMP2712</strain>
    </source>
</reference>
<feature type="domain" description="PNPLA" evidence="5">
    <location>
        <begin position="112"/>
        <end position="312"/>
    </location>
</feature>
<dbReference type="Proteomes" id="UP000011087">
    <property type="component" value="Unassembled WGS sequence"/>
</dbReference>
<dbReference type="PaxDb" id="55529-EKX38161"/>
<dbReference type="EnsemblProtists" id="EKX38161">
    <property type="protein sequence ID" value="EKX38161"/>
    <property type="gene ID" value="GUITHDRAFT_115708"/>
</dbReference>
<dbReference type="InterPro" id="IPR002641">
    <property type="entry name" value="PNPLA_dom"/>
</dbReference>
<dbReference type="RefSeq" id="XP_005825141.1">
    <property type="nucleotide sequence ID" value="XM_005825084.1"/>
</dbReference>
<evidence type="ECO:0000259" key="5">
    <source>
        <dbReference type="PROSITE" id="PS51635"/>
    </source>
</evidence>
<reference evidence="8" key="2">
    <citation type="submission" date="2012-11" db="EMBL/GenBank/DDBJ databases">
        <authorList>
            <person name="Kuo A."/>
            <person name="Curtis B.A."/>
            <person name="Tanifuji G."/>
            <person name="Burki F."/>
            <person name="Gruber A."/>
            <person name="Irimia M."/>
            <person name="Maruyama S."/>
            <person name="Arias M.C."/>
            <person name="Ball S.G."/>
            <person name="Gile G.H."/>
            <person name="Hirakawa Y."/>
            <person name="Hopkins J.F."/>
            <person name="Rensing S.A."/>
            <person name="Schmutz J."/>
            <person name="Symeonidi A."/>
            <person name="Elias M."/>
            <person name="Eveleigh R.J."/>
            <person name="Herman E.K."/>
            <person name="Klute M.J."/>
            <person name="Nakayama T."/>
            <person name="Obornik M."/>
            <person name="Reyes-Prieto A."/>
            <person name="Armbrust E.V."/>
            <person name="Aves S.J."/>
            <person name="Beiko R.G."/>
            <person name="Coutinho P."/>
            <person name="Dacks J.B."/>
            <person name="Durnford D.G."/>
            <person name="Fast N.M."/>
            <person name="Green B.R."/>
            <person name="Grisdale C."/>
            <person name="Hempe F."/>
            <person name="Henrissat B."/>
            <person name="Hoppner M.P."/>
            <person name="Ishida K.-I."/>
            <person name="Kim E."/>
            <person name="Koreny L."/>
            <person name="Kroth P.G."/>
            <person name="Liu Y."/>
            <person name="Malik S.-B."/>
            <person name="Maier U.G."/>
            <person name="McRose D."/>
            <person name="Mock T."/>
            <person name="Neilson J.A."/>
            <person name="Onodera N.T."/>
            <person name="Poole A.M."/>
            <person name="Pritham E.J."/>
            <person name="Richards T.A."/>
            <person name="Rocap G."/>
            <person name="Roy S.W."/>
            <person name="Sarai C."/>
            <person name="Schaack S."/>
            <person name="Shirato S."/>
            <person name="Slamovits C.H."/>
            <person name="Spencer D.F."/>
            <person name="Suzuki S."/>
            <person name="Worden A.Z."/>
            <person name="Zauner S."/>
            <person name="Barry K."/>
            <person name="Bell C."/>
            <person name="Bharti A.K."/>
            <person name="Crow J.A."/>
            <person name="Grimwood J."/>
            <person name="Kramer R."/>
            <person name="Lindquist E."/>
            <person name="Lucas S."/>
            <person name="Salamov A."/>
            <person name="McFadden G.I."/>
            <person name="Lane C.E."/>
            <person name="Keeling P.J."/>
            <person name="Gray M.W."/>
            <person name="Grigoriev I.V."/>
            <person name="Archibald J.M."/>
        </authorList>
    </citation>
    <scope>NUCLEOTIDE SEQUENCE</scope>
    <source>
        <strain evidence="8">CCMP2712</strain>
    </source>
</reference>
<dbReference type="OMA" id="CIEGGGM"/>
<dbReference type="EMBL" id="JH993051">
    <property type="protein sequence ID" value="EKX38161.1"/>
    <property type="molecule type" value="Genomic_DNA"/>
</dbReference>
<dbReference type="InterPro" id="IPR050301">
    <property type="entry name" value="NTE"/>
</dbReference>
<dbReference type="GO" id="GO:0016042">
    <property type="term" value="P:lipid catabolic process"/>
    <property type="evidence" value="ECO:0007669"/>
    <property type="project" value="UniProtKB-UniRule"/>
</dbReference>
<sequence length="460" mass="51314">MTVSIDDAYIKEGFRSKRSSMYERVLNKLMALTKVWSKEKISMSVETEEQFAHLIDNCRIPVDDAYKQIKGRGCSEDNMVKSGNHAVLKILGDRLRSRSQPGKRGDKFKLGLVIEGGGMRGCVSAGMAAAIEHLGMQEAFDAIYGSSAGSLIGTYFVAGGGVQETHRFFLELLPKSGKTFIDTRRVIDMLRHSRKKELVPVLSLDRICRFMMEDDGAAALNWTSFAARNRHQPLNIVASSVERGRAVAMSSRKGYFEDLPSLLECLRASCYLPGIAGCSPVPVERWQGEERLERDRMVDAVVFEPIPYRSAVEDGCTHLLVLRTWPDEIPLPQSFLKIFERLLAPTCLSSFPRILDFLFEDRHSRVYGEDILRLNEAGKGSPFRGVHMLPLAVSKSEPVSQMELDHDQLLKGVVLGFAQAYNVLKVVAGEGKEEEDGLEVGARIFDALEQSAAIRESYTQ</sequence>
<name>L1IPE5_GUITC</name>
<protein>
    <recommendedName>
        <fullName evidence="5">PNPLA domain-containing protein</fullName>
    </recommendedName>
</protein>
<dbReference type="GeneID" id="17294854"/>
<dbReference type="KEGG" id="gtt:GUITHDRAFT_115708"/>
<dbReference type="InterPro" id="IPR016035">
    <property type="entry name" value="Acyl_Trfase/lysoPLipase"/>
</dbReference>
<comment type="caution">
    <text evidence="4">Lacks conserved residue(s) required for the propagation of feature annotation.</text>
</comment>
<organism evidence="6">
    <name type="scientific">Guillardia theta (strain CCMP2712)</name>
    <name type="common">Cryptophyte</name>
    <dbReference type="NCBI Taxonomy" id="905079"/>
    <lineage>
        <taxon>Eukaryota</taxon>
        <taxon>Cryptophyceae</taxon>
        <taxon>Pyrenomonadales</taxon>
        <taxon>Geminigeraceae</taxon>
        <taxon>Guillardia</taxon>
    </lineage>
</organism>
<evidence type="ECO:0000256" key="3">
    <source>
        <dbReference type="ARBA" id="ARBA00023098"/>
    </source>
</evidence>
<keyword evidence="3 4" id="KW-0443">Lipid metabolism</keyword>
<dbReference type="Gene3D" id="3.40.1090.10">
    <property type="entry name" value="Cytosolic phospholipase A2 catalytic domain"/>
    <property type="match status" value="1"/>
</dbReference>
<evidence type="ECO:0000256" key="4">
    <source>
        <dbReference type="PROSITE-ProRule" id="PRU01161"/>
    </source>
</evidence>
<dbReference type="GO" id="GO:0016298">
    <property type="term" value="F:lipase activity"/>
    <property type="evidence" value="ECO:0007669"/>
    <property type="project" value="UniProtKB-ARBA"/>
</dbReference>
<dbReference type="PANTHER" id="PTHR14226">
    <property type="entry name" value="NEUROPATHY TARGET ESTERASE/SWISS CHEESE D.MELANOGASTER"/>
    <property type="match status" value="1"/>
</dbReference>
<dbReference type="PROSITE" id="PS51635">
    <property type="entry name" value="PNPLA"/>
    <property type="match status" value="1"/>
</dbReference>
<proteinExistence type="predicted"/>
<keyword evidence="8" id="KW-1185">Reference proteome</keyword>
<feature type="active site" description="Nucleophile" evidence="4">
    <location>
        <position position="147"/>
    </location>
</feature>
<feature type="short sequence motif" description="GXSXG" evidence="4">
    <location>
        <begin position="145"/>
        <end position="149"/>
    </location>
</feature>
<accession>L1IPE5</accession>
<dbReference type="eggNOG" id="ENOG502RPUA">
    <property type="taxonomic scope" value="Eukaryota"/>
</dbReference>
<dbReference type="SUPFAM" id="SSF52151">
    <property type="entry name" value="FabD/lysophospholipase-like"/>
    <property type="match status" value="1"/>
</dbReference>
<dbReference type="GO" id="GO:0052689">
    <property type="term" value="F:carboxylic ester hydrolase activity"/>
    <property type="evidence" value="ECO:0007669"/>
    <property type="project" value="UniProtKB-ARBA"/>
</dbReference>